<dbReference type="STRING" id="56216.A0A1A6HMP8"/>
<dbReference type="AlphaFoldDB" id="A0A1A6HMP8"/>
<gene>
    <name evidence="1" type="ORF">A6R68_22091</name>
</gene>
<sequence>MSTTVKYLINEELWCIATRDTGIISAIVPKKLLQIADTNGYHISARGYNATSSNSATFDAISKTYSYLAPGKSLCSLSVLIKNSLTIL</sequence>
<reference evidence="1 2" key="1">
    <citation type="submission" date="2016-06" db="EMBL/GenBank/DDBJ databases">
        <title>The Draft Genome Sequence and Annotation of the Desert Woodrat Neotoma lepida.</title>
        <authorList>
            <person name="Campbell M."/>
            <person name="Oakeson K.F."/>
            <person name="Yandell M."/>
            <person name="Halpert J.R."/>
            <person name="Dearing D."/>
        </authorList>
    </citation>
    <scope>NUCLEOTIDE SEQUENCE [LARGE SCALE GENOMIC DNA]</scope>
    <source>
        <strain evidence="1">417</strain>
        <tissue evidence="1">Liver</tissue>
    </source>
</reference>
<comment type="caution">
    <text evidence="1">The sequence shown here is derived from an EMBL/GenBank/DDBJ whole genome shotgun (WGS) entry which is preliminary data.</text>
</comment>
<dbReference type="InterPro" id="IPR014721">
    <property type="entry name" value="Ribsml_uS5_D2-typ_fold_subgr"/>
</dbReference>
<dbReference type="EMBL" id="LZPO01018262">
    <property type="protein sequence ID" value="OBS79708.1"/>
    <property type="molecule type" value="Genomic_DNA"/>
</dbReference>
<evidence type="ECO:0000313" key="1">
    <source>
        <dbReference type="EMBL" id="OBS79708.1"/>
    </source>
</evidence>
<name>A0A1A6HMP8_NEOLE</name>
<keyword evidence="2" id="KW-1185">Reference proteome</keyword>
<proteinExistence type="predicted"/>
<dbReference type="Gene3D" id="3.30.230.10">
    <property type="match status" value="1"/>
</dbReference>
<organism evidence="1 2">
    <name type="scientific">Neotoma lepida</name>
    <name type="common">Desert woodrat</name>
    <dbReference type="NCBI Taxonomy" id="56216"/>
    <lineage>
        <taxon>Eukaryota</taxon>
        <taxon>Metazoa</taxon>
        <taxon>Chordata</taxon>
        <taxon>Craniata</taxon>
        <taxon>Vertebrata</taxon>
        <taxon>Euteleostomi</taxon>
        <taxon>Mammalia</taxon>
        <taxon>Eutheria</taxon>
        <taxon>Euarchontoglires</taxon>
        <taxon>Glires</taxon>
        <taxon>Rodentia</taxon>
        <taxon>Myomorpha</taxon>
        <taxon>Muroidea</taxon>
        <taxon>Cricetidae</taxon>
        <taxon>Neotominae</taxon>
        <taxon>Neotoma</taxon>
    </lineage>
</organism>
<protein>
    <submittedName>
        <fullName evidence="1">Uncharacterized protein</fullName>
    </submittedName>
</protein>
<evidence type="ECO:0000313" key="2">
    <source>
        <dbReference type="Proteomes" id="UP000092124"/>
    </source>
</evidence>
<dbReference type="Proteomes" id="UP000092124">
    <property type="component" value="Unassembled WGS sequence"/>
</dbReference>
<accession>A0A1A6HMP8</accession>